<dbReference type="Gene3D" id="1.10.1040.10">
    <property type="entry name" value="N-(1-d-carboxylethyl)-l-norvaline Dehydrogenase, domain 2"/>
    <property type="match status" value="1"/>
</dbReference>
<protein>
    <submittedName>
        <fullName evidence="5">Tagaturonate reductase</fullName>
    </submittedName>
</protein>
<dbReference type="GO" id="GO:0009026">
    <property type="term" value="F:tagaturonate reductase activity"/>
    <property type="evidence" value="ECO:0007669"/>
    <property type="project" value="TreeGrafter"/>
</dbReference>
<keyword evidence="1" id="KW-0560">Oxidoreductase</keyword>
<evidence type="ECO:0000259" key="4">
    <source>
        <dbReference type="Pfam" id="PF08125"/>
    </source>
</evidence>
<dbReference type="GO" id="GO:0008926">
    <property type="term" value="F:mannitol-1-phosphate 5-dehydrogenase activity"/>
    <property type="evidence" value="ECO:0007669"/>
    <property type="project" value="TreeGrafter"/>
</dbReference>
<dbReference type="GO" id="GO:0019698">
    <property type="term" value="P:D-galacturonate catabolic process"/>
    <property type="evidence" value="ECO:0007669"/>
    <property type="project" value="TreeGrafter"/>
</dbReference>
<keyword evidence="2" id="KW-0520">NAD</keyword>
<dbReference type="Pfam" id="PF08125">
    <property type="entry name" value="Mannitol_dh_C"/>
    <property type="match status" value="1"/>
</dbReference>
<dbReference type="Pfam" id="PF01232">
    <property type="entry name" value="Mannitol_dh"/>
    <property type="match status" value="1"/>
</dbReference>
<sequence length="492" mass="55456">MKAITDVQKPVKRPERILQFGEGNFLRAFSDWMIDITNEKTDFNGNVVLIQPIERGLAEMINNQHGLYTTVLRGVQDGKTVEELRLINSVSRCINPYSEYDEYLKCAENPDLRFILSNTTEAGIAWSATDKPDDQPQQSFPGKVTSFLAHRFRHFSGDTSKGLVFIPCELIDKNGDKLKEYVLRHAAAWNLDDDFIDWVNTACDFCNSLVDRIVPGYPKEEAAGLTNKTGYIDNLLDAAEIFHLWVIETRKDYSKEFPLVAAGLNVIWTKDMSFYRTRKVRILNGAHTLTVPAAFLYGLDTVEECIKDELVYRFMKKGIYDEIIPSMDGDETELKTYASDVLERFANPYIKHLLLSITLNSVSKFKTRDLPSLIAFIGKTGKVPPALAFSLAALIAFYQGTEIVNGELEGVRNGKPYAIKDDLAVLQRFAALYREGGEADERARKITKAVLSDSSWWGEDLTSYAGLEDQVSLGLEMIWSEGMKAALEKVCD</sequence>
<dbReference type="InterPro" id="IPR013131">
    <property type="entry name" value="Mannitol_DH_N"/>
</dbReference>
<organism evidence="5 6">
    <name type="scientific">Desulfopila aestuarii DSM 18488</name>
    <dbReference type="NCBI Taxonomy" id="1121416"/>
    <lineage>
        <taxon>Bacteria</taxon>
        <taxon>Pseudomonadati</taxon>
        <taxon>Thermodesulfobacteriota</taxon>
        <taxon>Desulfobulbia</taxon>
        <taxon>Desulfobulbales</taxon>
        <taxon>Desulfocapsaceae</taxon>
        <taxon>Desulfopila</taxon>
    </lineage>
</organism>
<dbReference type="AlphaFoldDB" id="A0A1M7YES5"/>
<feature type="domain" description="Mannitol dehydrogenase N-terminal" evidence="3">
    <location>
        <begin position="15"/>
        <end position="252"/>
    </location>
</feature>
<dbReference type="STRING" id="1121416.SAMN02745220_03870"/>
<dbReference type="GO" id="GO:0005829">
    <property type="term" value="C:cytosol"/>
    <property type="evidence" value="ECO:0007669"/>
    <property type="project" value="TreeGrafter"/>
</dbReference>
<evidence type="ECO:0000313" key="6">
    <source>
        <dbReference type="Proteomes" id="UP000184603"/>
    </source>
</evidence>
<keyword evidence="6" id="KW-1185">Reference proteome</keyword>
<evidence type="ECO:0000259" key="3">
    <source>
        <dbReference type="Pfam" id="PF01232"/>
    </source>
</evidence>
<dbReference type="InterPro" id="IPR013328">
    <property type="entry name" value="6PGD_dom2"/>
</dbReference>
<proteinExistence type="predicted"/>
<dbReference type="NCBIfam" id="NF002969">
    <property type="entry name" value="PRK03643.1"/>
    <property type="match status" value="1"/>
</dbReference>
<gene>
    <name evidence="5" type="ORF">SAMN02745220_03870</name>
</gene>
<dbReference type="Gene3D" id="3.40.50.720">
    <property type="entry name" value="NAD(P)-binding Rossmann-like Domain"/>
    <property type="match status" value="1"/>
</dbReference>
<dbReference type="SUPFAM" id="SSF51735">
    <property type="entry name" value="NAD(P)-binding Rossmann-fold domains"/>
    <property type="match status" value="1"/>
</dbReference>
<dbReference type="EMBL" id="FRFE01000023">
    <property type="protein sequence ID" value="SHO51144.1"/>
    <property type="molecule type" value="Genomic_DNA"/>
</dbReference>
<feature type="domain" description="Mannitol dehydrogenase C-terminal" evidence="4">
    <location>
        <begin position="272"/>
        <end position="478"/>
    </location>
</feature>
<accession>A0A1M7YES5</accession>
<dbReference type="PANTHER" id="PTHR30524:SF0">
    <property type="entry name" value="ALTRONATE OXIDOREDUCTASE-RELATED"/>
    <property type="match status" value="1"/>
</dbReference>
<evidence type="ECO:0000313" key="5">
    <source>
        <dbReference type="EMBL" id="SHO51144.1"/>
    </source>
</evidence>
<dbReference type="SUPFAM" id="SSF48179">
    <property type="entry name" value="6-phosphogluconate dehydrogenase C-terminal domain-like"/>
    <property type="match status" value="1"/>
</dbReference>
<dbReference type="InterPro" id="IPR036291">
    <property type="entry name" value="NAD(P)-bd_dom_sf"/>
</dbReference>
<evidence type="ECO:0000256" key="2">
    <source>
        <dbReference type="ARBA" id="ARBA00023027"/>
    </source>
</evidence>
<dbReference type="GO" id="GO:0019592">
    <property type="term" value="P:mannitol catabolic process"/>
    <property type="evidence" value="ECO:0007669"/>
    <property type="project" value="TreeGrafter"/>
</dbReference>
<dbReference type="InterPro" id="IPR008927">
    <property type="entry name" value="6-PGluconate_DH-like_C_sf"/>
</dbReference>
<reference evidence="5 6" key="1">
    <citation type="submission" date="2016-12" db="EMBL/GenBank/DDBJ databases">
        <authorList>
            <person name="Song W.-J."/>
            <person name="Kurnit D.M."/>
        </authorList>
    </citation>
    <scope>NUCLEOTIDE SEQUENCE [LARGE SCALE GENOMIC DNA]</scope>
    <source>
        <strain evidence="5 6">DSM 18488</strain>
    </source>
</reference>
<dbReference type="OrthoDB" id="9768714at2"/>
<dbReference type="Proteomes" id="UP000184603">
    <property type="component" value="Unassembled WGS sequence"/>
</dbReference>
<dbReference type="InterPro" id="IPR013118">
    <property type="entry name" value="Mannitol_DH_C"/>
</dbReference>
<dbReference type="PANTHER" id="PTHR30524">
    <property type="entry name" value="MANNITOL-1-PHOSPHATE 5-DEHYDROGENASE"/>
    <property type="match status" value="1"/>
</dbReference>
<dbReference type="RefSeq" id="WP_073615307.1">
    <property type="nucleotide sequence ID" value="NZ_FRFE01000023.1"/>
</dbReference>
<evidence type="ECO:0000256" key="1">
    <source>
        <dbReference type="ARBA" id="ARBA00023002"/>
    </source>
</evidence>
<name>A0A1M7YES5_9BACT</name>